<organism evidence="1 2">
    <name type="scientific">Hyaloscypha hepaticicola</name>
    <dbReference type="NCBI Taxonomy" id="2082293"/>
    <lineage>
        <taxon>Eukaryota</taxon>
        <taxon>Fungi</taxon>
        <taxon>Dikarya</taxon>
        <taxon>Ascomycota</taxon>
        <taxon>Pezizomycotina</taxon>
        <taxon>Leotiomycetes</taxon>
        <taxon>Helotiales</taxon>
        <taxon>Hyaloscyphaceae</taxon>
        <taxon>Hyaloscypha</taxon>
    </lineage>
</organism>
<protein>
    <submittedName>
        <fullName evidence="1">Uncharacterized protein</fullName>
    </submittedName>
</protein>
<dbReference type="AlphaFoldDB" id="A0A2J6PMW6"/>
<proteinExistence type="predicted"/>
<gene>
    <name evidence="1" type="ORF">NA56DRAFT_351319</name>
</gene>
<sequence length="150" mass="16512">MFTTDIHVDFWPTGTDGSTRTRQEPHNVRGSKPAGNPCLNYVQQGKLENIRAFQTPRLPFIPYLLVSSCMSDSGSPGLLQALLLSRVIYPLPFDAIPVLFSLMLLVPVHPPSKTLIPSLVRFHFAIPFPRVGGCHWFGWACCTSGGSCVT</sequence>
<dbReference type="EMBL" id="KZ613514">
    <property type="protein sequence ID" value="PMD15357.1"/>
    <property type="molecule type" value="Genomic_DNA"/>
</dbReference>
<reference evidence="1 2" key="1">
    <citation type="submission" date="2016-05" db="EMBL/GenBank/DDBJ databases">
        <title>A degradative enzymes factory behind the ericoid mycorrhizal symbiosis.</title>
        <authorList>
            <consortium name="DOE Joint Genome Institute"/>
            <person name="Martino E."/>
            <person name="Morin E."/>
            <person name="Grelet G."/>
            <person name="Kuo A."/>
            <person name="Kohler A."/>
            <person name="Daghino S."/>
            <person name="Barry K."/>
            <person name="Choi C."/>
            <person name="Cichocki N."/>
            <person name="Clum A."/>
            <person name="Copeland A."/>
            <person name="Hainaut M."/>
            <person name="Haridas S."/>
            <person name="Labutti K."/>
            <person name="Lindquist E."/>
            <person name="Lipzen A."/>
            <person name="Khouja H.-R."/>
            <person name="Murat C."/>
            <person name="Ohm R."/>
            <person name="Olson A."/>
            <person name="Spatafora J."/>
            <person name="Veneault-Fourrey C."/>
            <person name="Henrissat B."/>
            <person name="Grigoriev I."/>
            <person name="Martin F."/>
            <person name="Perotto S."/>
        </authorList>
    </citation>
    <scope>NUCLEOTIDE SEQUENCE [LARGE SCALE GENOMIC DNA]</scope>
    <source>
        <strain evidence="1 2">UAMH 7357</strain>
    </source>
</reference>
<evidence type="ECO:0000313" key="1">
    <source>
        <dbReference type="EMBL" id="PMD15357.1"/>
    </source>
</evidence>
<accession>A0A2J6PMW6</accession>
<name>A0A2J6PMW6_9HELO</name>
<keyword evidence="2" id="KW-1185">Reference proteome</keyword>
<dbReference type="Proteomes" id="UP000235672">
    <property type="component" value="Unassembled WGS sequence"/>
</dbReference>
<evidence type="ECO:0000313" key="2">
    <source>
        <dbReference type="Proteomes" id="UP000235672"/>
    </source>
</evidence>